<name>A0A6A9UY81_9ACTN</name>
<dbReference type="InterPro" id="IPR016624">
    <property type="entry name" value="UCP014753"/>
</dbReference>
<keyword evidence="4" id="KW-1185">Reference proteome</keyword>
<evidence type="ECO:0000256" key="1">
    <source>
        <dbReference type="SAM" id="MobiDB-lite"/>
    </source>
</evidence>
<comment type="caution">
    <text evidence="3">The sequence shown here is derived from an EMBL/GenBank/DDBJ whole genome shotgun (WGS) entry which is preliminary data.</text>
</comment>
<accession>A0A6A9UY81</accession>
<feature type="domain" description="DUF2264" evidence="2">
    <location>
        <begin position="326"/>
        <end position="672"/>
    </location>
</feature>
<protein>
    <submittedName>
        <fullName evidence="3">DUF2264 domain-containing protein</fullName>
    </submittedName>
</protein>
<feature type="region of interest" description="Disordered" evidence="1">
    <location>
        <begin position="1"/>
        <end position="250"/>
    </location>
</feature>
<gene>
    <name evidence="3" type="ORF">GC722_10385</name>
</gene>
<feature type="compositionally biased region" description="Basic and acidic residues" evidence="1">
    <location>
        <begin position="175"/>
        <end position="185"/>
    </location>
</feature>
<dbReference type="Pfam" id="PF10022">
    <property type="entry name" value="DUF2264"/>
    <property type="match status" value="1"/>
</dbReference>
<dbReference type="PANTHER" id="PTHR35339">
    <property type="entry name" value="LINALOOL DEHYDRATASE_ISOMERASE DOMAIN-CONTAINING PROTEIN"/>
    <property type="match status" value="1"/>
</dbReference>
<sequence>MEPAAHGAGTDERRAQRLARGGRQPHPPLRDRGVRPDAQRHDRVLEGRRHAPGLLQPGAAVQAAVQRRHGGHQRRRRLPGLDPVHPRQPGQRGVRAGADAGLQPRRQRPGPLAPGQRHLLDHHDQAAGRPRAAQGDPAGAQLAGRPVRHRGVPVPALRAGGGRPREGRRRQPGAHQDRHHEHRAADPLPGRQPVHHLPARPAAGRRLPARLPVAGHPHRHREPGGGAVLQHRGHGQRPGGQEVHRRGQRDRAGTAALLAAGRAGRRLAQRGRGQDAGRVPGAAADRRRRTPVSVTAAGRGSAVPRIAEAVADLGQDRHRSPRTGWTREHHERVADLSLLALRRWASPGRARFDLPGPASAAGRASDGLEGFARSFLTVGFRLAGSDDDPHDHAGFYAGGLAAGTDPSAPDRWPRLEETRQARVEAAAVAIALHETRSRIWDHLAPGVQERVVDWLAGSVGAEYGDNNWRWFQNVTQAFLRTVGGPHDEAEVAANVGYLDDCYLGDGWYTDGRPDGRAGNVDWYNAWVMQLFSLWWCRILGEAAPQGALERYRRRLSDLLPQLVQLFGTDGAPLFQGRSLVYRFATTGALWAGPLFGVDTVAPGRVREVGSATLRHFVEHGCYDEHDLLSLGWFGRHEPMRQPYSGPGSPYWASLGFAGLALPADHPVWTEPEPDEPAVEGVTAVRPVGWLVGRSGDGVVRVVNHGVDHSGAAAAAEDPMYCRLAYSSATGPVPSSPRPGVPVVDNLVALRDEAGRWSQRRPLTTTVVGDRVAGSAHEVVLLDADDRLTPVPGAVLQTWSVLRGPVEVRLARLRTDEGLPPPAATLVLSGWATPTRDVHRAPAVSAVTPLLGELRTGSSLHEAENPFGAALRVPWAETVGPVRPGVLHAVAVVLAEEEPPLPEVRLGPGGVEVRWPDGGRDVVDVG</sequence>
<evidence type="ECO:0000313" key="3">
    <source>
        <dbReference type="EMBL" id="MVA76427.1"/>
    </source>
</evidence>
<dbReference type="PANTHER" id="PTHR35339:SF4">
    <property type="entry name" value="LINALOOL DEHYDRATASE_ISOMERASE DOMAIN-CONTAINING PROTEIN"/>
    <property type="match status" value="1"/>
</dbReference>
<dbReference type="EMBL" id="WPCU01000006">
    <property type="protein sequence ID" value="MVA76427.1"/>
    <property type="molecule type" value="Genomic_DNA"/>
</dbReference>
<dbReference type="AlphaFoldDB" id="A0A6A9UY81"/>
<feature type="compositionally biased region" description="Basic and acidic residues" evidence="1">
    <location>
        <begin position="28"/>
        <end position="49"/>
    </location>
</feature>
<dbReference type="Proteomes" id="UP000435304">
    <property type="component" value="Unassembled WGS sequence"/>
</dbReference>
<proteinExistence type="predicted"/>
<evidence type="ECO:0000313" key="4">
    <source>
        <dbReference type="Proteomes" id="UP000435304"/>
    </source>
</evidence>
<evidence type="ECO:0000259" key="2">
    <source>
        <dbReference type="Pfam" id="PF10022"/>
    </source>
</evidence>
<feature type="compositionally biased region" description="Basic residues" evidence="1">
    <location>
        <begin position="66"/>
        <end position="78"/>
    </location>
</feature>
<reference evidence="3 4" key="1">
    <citation type="submission" date="2019-12" db="EMBL/GenBank/DDBJ databases">
        <title>Auraticoccus cholistani sp. nov., an actinomycete isolated from soil of Cholistan desert.</title>
        <authorList>
            <person name="Cheema M.T."/>
        </authorList>
    </citation>
    <scope>NUCLEOTIDE SEQUENCE [LARGE SCALE GENOMIC DNA]</scope>
    <source>
        <strain evidence="3 4">F435</strain>
    </source>
</reference>
<organism evidence="3 4">
    <name type="scientific">Auraticoccus cholistanensis</name>
    <dbReference type="NCBI Taxonomy" id="2656650"/>
    <lineage>
        <taxon>Bacteria</taxon>
        <taxon>Bacillati</taxon>
        <taxon>Actinomycetota</taxon>
        <taxon>Actinomycetes</taxon>
        <taxon>Propionibacteriales</taxon>
        <taxon>Propionibacteriaceae</taxon>
        <taxon>Auraticoccus</taxon>
    </lineage>
</organism>
<feature type="compositionally biased region" description="Low complexity" evidence="1">
    <location>
        <begin position="199"/>
        <end position="212"/>
    </location>
</feature>
<feature type="region of interest" description="Disordered" evidence="1">
    <location>
        <begin position="262"/>
        <end position="299"/>
    </location>
</feature>
<dbReference type="InterPro" id="IPR049349">
    <property type="entry name" value="DUF2264_N"/>
</dbReference>